<dbReference type="EMBL" id="JBEYXV010000016">
    <property type="protein sequence ID" value="MEU6824738.1"/>
    <property type="molecule type" value="Genomic_DNA"/>
</dbReference>
<sequence length="387" mass="41008">MVVFACARCDAVLTGPVERVALPVRAHQAYGHELLPALMEPGTYAVEPEPFGLPWRPWGEFGAEEAAARGVFAPVPGLSFGAPGAVVVAPGDTRGTVLIPDRCDGYCLGLDGRDGPNLACAQCASPVATRIDDCTFWQTVWFVPDAVRRVPGDGAEGCFADADADEESDSVSDADSGADWDALAREFQGAPPVEACGAWDARWEAAVGAALAHLLVASEGAPVALPDGILTDTFGRVLDALLPSGAARRRQVGVAGPGLPPPAGDVDIALVPRHPRTGEVWQPSDTMPSDTGADPHGVTATAAPVPLEADVWLHVAFPRKQLPVPATGGLPDGVYRDDPLPLRPLRLFAPDRRIFLRTLARLPAVREPWLRAVYDRVRDDDPLTRLF</sequence>
<protein>
    <submittedName>
        <fullName evidence="1">Uncharacterized protein</fullName>
    </submittedName>
</protein>
<evidence type="ECO:0000313" key="1">
    <source>
        <dbReference type="EMBL" id="MEU6824738.1"/>
    </source>
</evidence>
<proteinExistence type="predicted"/>
<comment type="caution">
    <text evidence="1">The sequence shown here is derived from an EMBL/GenBank/DDBJ whole genome shotgun (WGS) entry which is preliminary data.</text>
</comment>
<gene>
    <name evidence="1" type="ORF">ABZ921_29245</name>
</gene>
<evidence type="ECO:0000313" key="2">
    <source>
        <dbReference type="Proteomes" id="UP001551176"/>
    </source>
</evidence>
<reference evidence="1 2" key="1">
    <citation type="submission" date="2024-06" db="EMBL/GenBank/DDBJ databases">
        <title>The Natural Products Discovery Center: Release of the First 8490 Sequenced Strains for Exploring Actinobacteria Biosynthetic Diversity.</title>
        <authorList>
            <person name="Kalkreuter E."/>
            <person name="Kautsar S.A."/>
            <person name="Yang D."/>
            <person name="Bader C.D."/>
            <person name="Teijaro C.N."/>
            <person name="Fluegel L."/>
            <person name="Davis C.M."/>
            <person name="Simpson J.R."/>
            <person name="Lauterbach L."/>
            <person name="Steele A.D."/>
            <person name="Gui C."/>
            <person name="Meng S."/>
            <person name="Li G."/>
            <person name="Viehrig K."/>
            <person name="Ye F."/>
            <person name="Su P."/>
            <person name="Kiefer A.F."/>
            <person name="Nichols A."/>
            <person name="Cepeda A.J."/>
            <person name="Yan W."/>
            <person name="Fan B."/>
            <person name="Jiang Y."/>
            <person name="Adhikari A."/>
            <person name="Zheng C.-J."/>
            <person name="Schuster L."/>
            <person name="Cowan T.M."/>
            <person name="Smanski M.J."/>
            <person name="Chevrette M.G."/>
            <person name="De Carvalho L.P.S."/>
            <person name="Shen B."/>
        </authorList>
    </citation>
    <scope>NUCLEOTIDE SEQUENCE [LARGE SCALE GENOMIC DNA]</scope>
    <source>
        <strain evidence="1 2">NPDC046838</strain>
    </source>
</reference>
<name>A0ABV3BUN6_9ACTN</name>
<organism evidence="1 2">
    <name type="scientific">Streptomyces atriruber</name>
    <dbReference type="NCBI Taxonomy" id="545121"/>
    <lineage>
        <taxon>Bacteria</taxon>
        <taxon>Bacillati</taxon>
        <taxon>Actinomycetota</taxon>
        <taxon>Actinomycetes</taxon>
        <taxon>Kitasatosporales</taxon>
        <taxon>Streptomycetaceae</taxon>
        <taxon>Streptomyces</taxon>
    </lineage>
</organism>
<dbReference type="Proteomes" id="UP001551176">
    <property type="component" value="Unassembled WGS sequence"/>
</dbReference>
<accession>A0ABV3BUN6</accession>
<dbReference type="RefSeq" id="WP_359354290.1">
    <property type="nucleotide sequence ID" value="NZ_JBEYXV010000016.1"/>
</dbReference>
<keyword evidence="2" id="KW-1185">Reference proteome</keyword>